<protein>
    <submittedName>
        <fullName evidence="1">Uncharacterized protein</fullName>
    </submittedName>
</protein>
<reference evidence="1 2" key="1">
    <citation type="journal article" date="2020" name="Cell">
        <title>Large-Scale Comparative Analyses of Tick Genomes Elucidate Their Genetic Diversity and Vector Capacities.</title>
        <authorList>
            <consortium name="Tick Genome and Microbiome Consortium (TIGMIC)"/>
            <person name="Jia N."/>
            <person name="Wang J."/>
            <person name="Shi W."/>
            <person name="Du L."/>
            <person name="Sun Y."/>
            <person name="Zhan W."/>
            <person name="Jiang J.F."/>
            <person name="Wang Q."/>
            <person name="Zhang B."/>
            <person name="Ji P."/>
            <person name="Bell-Sakyi L."/>
            <person name="Cui X.M."/>
            <person name="Yuan T.T."/>
            <person name="Jiang B.G."/>
            <person name="Yang W.F."/>
            <person name="Lam T.T."/>
            <person name="Chang Q.C."/>
            <person name="Ding S.J."/>
            <person name="Wang X.J."/>
            <person name="Zhu J.G."/>
            <person name="Ruan X.D."/>
            <person name="Zhao L."/>
            <person name="Wei J.T."/>
            <person name="Ye R.Z."/>
            <person name="Que T.C."/>
            <person name="Du C.H."/>
            <person name="Zhou Y.H."/>
            <person name="Cheng J.X."/>
            <person name="Dai P.F."/>
            <person name="Guo W.B."/>
            <person name="Han X.H."/>
            <person name="Huang E.J."/>
            <person name="Li L.F."/>
            <person name="Wei W."/>
            <person name="Gao Y.C."/>
            <person name="Liu J.Z."/>
            <person name="Shao H.Z."/>
            <person name="Wang X."/>
            <person name="Wang C.C."/>
            <person name="Yang T.C."/>
            <person name="Huo Q.B."/>
            <person name="Li W."/>
            <person name="Chen H.Y."/>
            <person name="Chen S.E."/>
            <person name="Zhou L.G."/>
            <person name="Ni X.B."/>
            <person name="Tian J.H."/>
            <person name="Sheng Y."/>
            <person name="Liu T."/>
            <person name="Pan Y.S."/>
            <person name="Xia L.Y."/>
            <person name="Li J."/>
            <person name="Zhao F."/>
            <person name="Cao W.C."/>
        </authorList>
    </citation>
    <scope>NUCLEOTIDE SEQUENCE [LARGE SCALE GENOMIC DNA]</scope>
    <source>
        <strain evidence="1">Iper-2018</strain>
    </source>
</reference>
<gene>
    <name evidence="1" type="ORF">HPB47_019335</name>
</gene>
<evidence type="ECO:0000313" key="2">
    <source>
        <dbReference type="Proteomes" id="UP000805193"/>
    </source>
</evidence>
<dbReference type="Proteomes" id="UP000805193">
    <property type="component" value="Unassembled WGS sequence"/>
</dbReference>
<sequence>MAARENAMSTLLTSFSFPALCSGNDSNSDGESDASVCAYMFETLFPPPTKRPKIVGYIESVVHEYSDEEFRRNLRLPRSVCDDLISRFEESTFYPDLFSRGATSQKTAEECILSFLWY</sequence>
<keyword evidence="2" id="KW-1185">Reference proteome</keyword>
<proteinExistence type="predicted"/>
<dbReference type="EMBL" id="JABSTQ010008731">
    <property type="protein sequence ID" value="KAG0434136.1"/>
    <property type="molecule type" value="Genomic_DNA"/>
</dbReference>
<name>A0AC60QKP9_IXOPE</name>
<evidence type="ECO:0000313" key="1">
    <source>
        <dbReference type="EMBL" id="KAG0434136.1"/>
    </source>
</evidence>
<accession>A0AC60QKP9</accession>
<comment type="caution">
    <text evidence="1">The sequence shown here is derived from an EMBL/GenBank/DDBJ whole genome shotgun (WGS) entry which is preliminary data.</text>
</comment>
<organism evidence="1 2">
    <name type="scientific">Ixodes persulcatus</name>
    <name type="common">Taiga tick</name>
    <dbReference type="NCBI Taxonomy" id="34615"/>
    <lineage>
        <taxon>Eukaryota</taxon>
        <taxon>Metazoa</taxon>
        <taxon>Ecdysozoa</taxon>
        <taxon>Arthropoda</taxon>
        <taxon>Chelicerata</taxon>
        <taxon>Arachnida</taxon>
        <taxon>Acari</taxon>
        <taxon>Parasitiformes</taxon>
        <taxon>Ixodida</taxon>
        <taxon>Ixodoidea</taxon>
        <taxon>Ixodidae</taxon>
        <taxon>Ixodinae</taxon>
        <taxon>Ixodes</taxon>
    </lineage>
</organism>